<protein>
    <submittedName>
        <fullName evidence="1">Uncharacterized protein</fullName>
    </submittedName>
</protein>
<proteinExistence type="predicted"/>
<organism evidence="1 2">
    <name type="scientific">Pyxidicoccus parkwayensis</name>
    <dbReference type="NCBI Taxonomy" id="2813578"/>
    <lineage>
        <taxon>Bacteria</taxon>
        <taxon>Pseudomonadati</taxon>
        <taxon>Myxococcota</taxon>
        <taxon>Myxococcia</taxon>
        <taxon>Myxococcales</taxon>
        <taxon>Cystobacterineae</taxon>
        <taxon>Myxococcaceae</taxon>
        <taxon>Pyxidicoccus</taxon>
    </lineage>
</organism>
<evidence type="ECO:0000313" key="1">
    <source>
        <dbReference type="EMBL" id="QSQ26087.1"/>
    </source>
</evidence>
<sequence>MPDLRTVYLHYDGADSFDRLDFASRFYPLVQRHGAAVEAARRTATATFRAGVLRPVDFFLPVLRADALPAGFVFFPAFFAEALRAVFLFAADFRTGALLTVFFPGL</sequence>
<keyword evidence="2" id="KW-1185">Reference proteome</keyword>
<dbReference type="RefSeq" id="WP_206727637.1">
    <property type="nucleotide sequence ID" value="NZ_CP071090.1"/>
</dbReference>
<accession>A0ABX7P6K9</accession>
<gene>
    <name evidence="1" type="ORF">JY651_14665</name>
</gene>
<evidence type="ECO:0000313" key="2">
    <source>
        <dbReference type="Proteomes" id="UP000662747"/>
    </source>
</evidence>
<reference evidence="1 2" key="1">
    <citation type="submission" date="2021-02" db="EMBL/GenBank/DDBJ databases">
        <title>De Novo genome assembly of isolated myxobacteria.</title>
        <authorList>
            <person name="Stevens D.C."/>
        </authorList>
    </citation>
    <scope>NUCLEOTIDE SEQUENCE [LARGE SCALE GENOMIC DNA]</scope>
    <source>
        <strain evidence="2">SCPEA02</strain>
    </source>
</reference>
<name>A0ABX7P6K9_9BACT</name>
<dbReference type="EMBL" id="CP071090">
    <property type="protein sequence ID" value="QSQ26087.1"/>
    <property type="molecule type" value="Genomic_DNA"/>
</dbReference>
<dbReference type="Proteomes" id="UP000662747">
    <property type="component" value="Chromosome"/>
</dbReference>